<dbReference type="InterPro" id="IPR020845">
    <property type="entry name" value="AMP-binding_CS"/>
</dbReference>
<evidence type="ECO:0000256" key="2">
    <source>
        <dbReference type="ARBA" id="ARBA00022840"/>
    </source>
</evidence>
<keyword evidence="1" id="KW-0547">Nucleotide-binding</keyword>
<comment type="caution">
    <text evidence="4">The sequence shown here is derived from an EMBL/GenBank/DDBJ whole genome shotgun (WGS) entry which is preliminary data.</text>
</comment>
<dbReference type="GO" id="GO:0004467">
    <property type="term" value="F:long-chain fatty acid-CoA ligase activity"/>
    <property type="evidence" value="ECO:0007669"/>
    <property type="project" value="TreeGrafter"/>
</dbReference>
<dbReference type="InterPro" id="IPR000873">
    <property type="entry name" value="AMP-dep_synth/lig_dom"/>
</dbReference>
<gene>
    <name evidence="4" type="primary">ACSL5</name>
    <name evidence="4" type="ORF">A0H81_04449</name>
</gene>
<proteinExistence type="predicted"/>
<dbReference type="Gene3D" id="3.40.50.12780">
    <property type="entry name" value="N-terminal domain of ligase-like"/>
    <property type="match status" value="1"/>
</dbReference>
<keyword evidence="4" id="KW-0436">Ligase</keyword>
<dbReference type="Pfam" id="PF00501">
    <property type="entry name" value="AMP-binding"/>
    <property type="match status" value="1"/>
</dbReference>
<organism evidence="4 5">
    <name type="scientific">Grifola frondosa</name>
    <name type="common">Maitake</name>
    <name type="synonym">Polyporus frondosus</name>
    <dbReference type="NCBI Taxonomy" id="5627"/>
    <lineage>
        <taxon>Eukaryota</taxon>
        <taxon>Fungi</taxon>
        <taxon>Dikarya</taxon>
        <taxon>Basidiomycota</taxon>
        <taxon>Agaricomycotina</taxon>
        <taxon>Agaricomycetes</taxon>
        <taxon>Polyporales</taxon>
        <taxon>Grifolaceae</taxon>
        <taxon>Grifola</taxon>
    </lineage>
</organism>
<dbReference type="PANTHER" id="PTHR43272">
    <property type="entry name" value="LONG-CHAIN-FATTY-ACID--COA LIGASE"/>
    <property type="match status" value="1"/>
</dbReference>
<dbReference type="OrthoDB" id="1700726at2759"/>
<dbReference type="OMA" id="LRINDIC"/>
<dbReference type="AlphaFoldDB" id="A0A1C7MGE0"/>
<evidence type="ECO:0000313" key="4">
    <source>
        <dbReference type="EMBL" id="OBZ75953.1"/>
    </source>
</evidence>
<evidence type="ECO:0000256" key="1">
    <source>
        <dbReference type="ARBA" id="ARBA00022741"/>
    </source>
</evidence>
<protein>
    <submittedName>
        <fullName evidence="4">Long-chain-fatty-acid--CoA ligase 5</fullName>
    </submittedName>
</protein>
<feature type="domain" description="AMP-dependent synthetase/ligase" evidence="3">
    <location>
        <begin position="42"/>
        <end position="233"/>
    </location>
</feature>
<keyword evidence="5" id="KW-1185">Reference proteome</keyword>
<feature type="non-terminal residue" evidence="4">
    <location>
        <position position="234"/>
    </location>
</feature>
<dbReference type="SUPFAM" id="SSF56801">
    <property type="entry name" value="Acetyl-CoA synthetase-like"/>
    <property type="match status" value="1"/>
</dbReference>
<reference evidence="4 5" key="1">
    <citation type="submission" date="2016-03" db="EMBL/GenBank/DDBJ databases">
        <title>Whole genome sequencing of Grifola frondosa 9006-11.</title>
        <authorList>
            <person name="Min B."/>
            <person name="Park H."/>
            <person name="Kim J.-G."/>
            <person name="Cho H."/>
            <person name="Oh Y.-L."/>
            <person name="Kong W.-S."/>
            <person name="Choi I.-G."/>
        </authorList>
    </citation>
    <scope>NUCLEOTIDE SEQUENCE [LARGE SCALE GENOMIC DNA]</scope>
    <source>
        <strain evidence="4 5">9006-11</strain>
    </source>
</reference>
<keyword evidence="2" id="KW-0067">ATP-binding</keyword>
<accession>A0A1C7MGE0</accession>
<dbReference type="Proteomes" id="UP000092993">
    <property type="component" value="Unassembled WGS sequence"/>
</dbReference>
<dbReference type="InterPro" id="IPR042099">
    <property type="entry name" value="ANL_N_sf"/>
</dbReference>
<evidence type="ECO:0000313" key="5">
    <source>
        <dbReference type="Proteomes" id="UP000092993"/>
    </source>
</evidence>
<dbReference type="GO" id="GO:0016020">
    <property type="term" value="C:membrane"/>
    <property type="evidence" value="ECO:0007669"/>
    <property type="project" value="TreeGrafter"/>
</dbReference>
<dbReference type="PROSITE" id="PS00455">
    <property type="entry name" value="AMP_BINDING"/>
    <property type="match status" value="1"/>
</dbReference>
<name>A0A1C7MGE0_GRIFR</name>
<dbReference type="EMBL" id="LUGG01000004">
    <property type="protein sequence ID" value="OBZ75953.1"/>
    <property type="molecule type" value="Genomic_DNA"/>
</dbReference>
<dbReference type="GO" id="GO:0005524">
    <property type="term" value="F:ATP binding"/>
    <property type="evidence" value="ECO:0007669"/>
    <property type="project" value="UniProtKB-KW"/>
</dbReference>
<sequence length="234" mass="25777">MLVSMDPLSQESKDILSSWGEERNIKVHDILELEELGRAHLINPLPATPETLATICYTSGTTGNPKGVLLTHGNLASTTYAYLHMFDLNSETCMMSFLPLAHIYQRIMEFCVIALGGRVGYTTGDPTLLLEDLRVMRPTFMPSVPRVLNRLYQSAIVAGSVPGLKGALFKRAVQTKLETLRTTGQATHALWDRLVFKKLHDVLGGRMKMITCGSAPISATVMDFLRIALGCEVI</sequence>
<dbReference type="STRING" id="5627.A0A1C7MGE0"/>
<dbReference type="PANTHER" id="PTHR43272:SF33">
    <property type="entry name" value="AMP-BINDING DOMAIN-CONTAINING PROTEIN-RELATED"/>
    <property type="match status" value="1"/>
</dbReference>
<evidence type="ECO:0000259" key="3">
    <source>
        <dbReference type="Pfam" id="PF00501"/>
    </source>
</evidence>
<dbReference type="GO" id="GO:0005783">
    <property type="term" value="C:endoplasmic reticulum"/>
    <property type="evidence" value="ECO:0007669"/>
    <property type="project" value="TreeGrafter"/>
</dbReference>